<reference evidence="8 9" key="1">
    <citation type="submission" date="2020-03" db="EMBL/GenBank/DDBJ databases">
        <title>Genomic Encyclopedia of Type Strains, Phase IV (KMG-IV): sequencing the most valuable type-strain genomes for metagenomic binning, comparative biology and taxonomic classification.</title>
        <authorList>
            <person name="Goeker M."/>
        </authorList>
    </citation>
    <scope>NUCLEOTIDE SEQUENCE [LARGE SCALE GENOMIC DNA]</scope>
    <source>
        <strain evidence="8 9">DSM 22753</strain>
    </source>
</reference>
<comment type="similarity">
    <text evidence="2">Belongs to the flagella basal body rod proteins family.</text>
</comment>
<dbReference type="PANTHER" id="PTHR30435:SF12">
    <property type="entry name" value="FLAGELLAR BASAL BODY ROD PROTEIN FLGB"/>
    <property type="match status" value="1"/>
</dbReference>
<evidence type="ECO:0000256" key="1">
    <source>
        <dbReference type="ARBA" id="ARBA00004117"/>
    </source>
</evidence>
<comment type="subunit">
    <text evidence="6">The basal body constitutes a major portion of the flagellar organelle and consists of a number of rings mounted on a central rod. In Gram-negative bacteria, at least four rings, L, P, S and M are present, whereas Gram-positive bacteria lack the L and P rings. The rod consists of about 26 subunits of FlgG in the distal portion, and FlgB, FlgC and FlgF build up the proximal portion of the rod with about 6 subunits each. Rod assembly occurs by export via the flagellum-specific pathway of its constituent proteins and by their incorporation into the rod structure in the probable order of FlgB, FlgC, FlgF and FlgG. Another protein, FliE, also assembles onto the stable rod structure.</text>
</comment>
<evidence type="ECO:0000313" key="8">
    <source>
        <dbReference type="EMBL" id="NIJ23992.1"/>
    </source>
</evidence>
<comment type="function">
    <text evidence="5">Structural component of flagellum, the bacterial motility apparatus. Part of the rod structure of flagellar basal body.</text>
</comment>
<dbReference type="Proteomes" id="UP000788153">
    <property type="component" value="Unassembled WGS sequence"/>
</dbReference>
<evidence type="ECO:0000259" key="7">
    <source>
        <dbReference type="Pfam" id="PF00460"/>
    </source>
</evidence>
<gene>
    <name evidence="8" type="ORF">FHT01_001534</name>
</gene>
<feature type="domain" description="Flagellar basal body rod protein N-terminal" evidence="7">
    <location>
        <begin position="47"/>
        <end position="75"/>
    </location>
</feature>
<keyword evidence="4" id="KW-0975">Bacterial flagellum</keyword>
<organism evidence="8 9">
    <name type="scientific">Sphingomonas japonica</name>
    <dbReference type="NCBI Taxonomy" id="511662"/>
    <lineage>
        <taxon>Bacteria</taxon>
        <taxon>Pseudomonadati</taxon>
        <taxon>Pseudomonadota</taxon>
        <taxon>Alphaproteobacteria</taxon>
        <taxon>Sphingomonadales</taxon>
        <taxon>Sphingomonadaceae</taxon>
        <taxon>Sphingomonas</taxon>
    </lineage>
</organism>
<evidence type="ECO:0000256" key="3">
    <source>
        <dbReference type="ARBA" id="ARBA00014376"/>
    </source>
</evidence>
<name>A0ABX0U3S7_9SPHN</name>
<dbReference type="NCBIfam" id="TIGR01396">
    <property type="entry name" value="FlgB"/>
    <property type="match status" value="1"/>
</dbReference>
<sequence>MPPVAAPTRYSSFSAASARIGTAIAYSWGRRFTLENRPMANDSIFGVHGAALSVRSQRMGLLASNIANASTPGYKAKDIDFRAALSSMERAGGSERAIDQATMFRVPTQPSMDGNTVELATEQTAFAENAVAYQTTLAFLNGRIGTLTRALKGE</sequence>
<dbReference type="Pfam" id="PF00460">
    <property type="entry name" value="Flg_bb_rod"/>
    <property type="match status" value="1"/>
</dbReference>
<keyword evidence="8" id="KW-0282">Flagellum</keyword>
<comment type="caution">
    <text evidence="8">The sequence shown here is derived from an EMBL/GenBank/DDBJ whole genome shotgun (WGS) entry which is preliminary data.</text>
</comment>
<dbReference type="EMBL" id="JAASQP010000001">
    <property type="protein sequence ID" value="NIJ23992.1"/>
    <property type="molecule type" value="Genomic_DNA"/>
</dbReference>
<comment type="subcellular location">
    <subcellularLocation>
        <location evidence="1">Bacterial flagellum basal body</location>
    </subcellularLocation>
</comment>
<evidence type="ECO:0000256" key="2">
    <source>
        <dbReference type="ARBA" id="ARBA00009677"/>
    </source>
</evidence>
<dbReference type="InterPro" id="IPR001444">
    <property type="entry name" value="Flag_bb_rod_N"/>
</dbReference>
<evidence type="ECO:0000313" key="9">
    <source>
        <dbReference type="Proteomes" id="UP000788153"/>
    </source>
</evidence>
<dbReference type="PANTHER" id="PTHR30435">
    <property type="entry name" value="FLAGELLAR PROTEIN"/>
    <property type="match status" value="1"/>
</dbReference>
<keyword evidence="8" id="KW-0969">Cilium</keyword>
<evidence type="ECO:0000256" key="5">
    <source>
        <dbReference type="ARBA" id="ARBA00024934"/>
    </source>
</evidence>
<evidence type="ECO:0000256" key="4">
    <source>
        <dbReference type="ARBA" id="ARBA00023143"/>
    </source>
</evidence>
<proteinExistence type="inferred from homology"/>
<keyword evidence="9" id="KW-1185">Reference proteome</keyword>
<dbReference type="PROSITE" id="PS00588">
    <property type="entry name" value="FLAGELLA_BB_ROD"/>
    <property type="match status" value="1"/>
</dbReference>
<dbReference type="InterPro" id="IPR006300">
    <property type="entry name" value="FlgB"/>
</dbReference>
<evidence type="ECO:0000256" key="6">
    <source>
        <dbReference type="ARBA" id="ARBA00026072"/>
    </source>
</evidence>
<dbReference type="InterPro" id="IPR019776">
    <property type="entry name" value="Flagellar_basal_body_rod_CS"/>
</dbReference>
<accession>A0ABX0U3S7</accession>
<protein>
    <recommendedName>
        <fullName evidence="3">Flagellar basal body rod protein FlgB</fullName>
    </recommendedName>
</protein>
<keyword evidence="8" id="KW-0966">Cell projection</keyword>